<evidence type="ECO:0000256" key="4">
    <source>
        <dbReference type="ARBA" id="ARBA00023136"/>
    </source>
</evidence>
<dbReference type="PANTHER" id="PTHR15549">
    <property type="entry name" value="PAIRED IMMUNOGLOBULIN-LIKE TYPE 2 RECEPTOR"/>
    <property type="match status" value="1"/>
</dbReference>
<feature type="non-terminal residue" evidence="7">
    <location>
        <position position="1"/>
    </location>
</feature>
<dbReference type="EMBL" id="JASWJB010000361">
    <property type="protein sequence ID" value="KAK2591143.1"/>
    <property type="molecule type" value="Genomic_DNA"/>
</dbReference>
<comment type="caution">
    <text evidence="7">The sequence shown here is derived from an EMBL/GenBank/DDBJ whole genome shotgun (WGS) entry which is preliminary data.</text>
</comment>
<sequence>CCNVNSPECYTYTLTFSSGNVRTGTYTALDCSPTAGSGKLLDYDPAWSKTHRFPSSTSQTSTSATNTTTQTGDSSSSSNVGAIAGGTVGGVAALALVGVGAFLLLRRRKKSSKSDTSSPAAPSTHMSQTQPPQHHPGGGSPAVPQNYQGYHLGGYSQTQSVYDPRLSAYPQPSPSSPQGSYNPGFPPQQQQQPQGYNLSGNTASYTSSSPPHTTSGPYAAEGYKGATSSHVTSSAVESGQQQPLSELAVQHPVGNEHNRAELGGH</sequence>
<reference evidence="7" key="1">
    <citation type="submission" date="2023-06" db="EMBL/GenBank/DDBJ databases">
        <title>Conoideocrella luteorostrata (Hypocreales: Clavicipitaceae), a potential biocontrol fungus for elongate hemlock scale in United States Christmas tree production areas.</title>
        <authorList>
            <person name="Barrett H."/>
            <person name="Lovett B."/>
            <person name="Macias A.M."/>
            <person name="Stajich J.E."/>
            <person name="Kasson M.T."/>
        </authorList>
    </citation>
    <scope>NUCLEOTIDE SEQUENCE</scope>
    <source>
        <strain evidence="7">ARSEF 14590</strain>
    </source>
</reference>
<feature type="compositionally biased region" description="Low complexity" evidence="5">
    <location>
        <begin position="55"/>
        <end position="78"/>
    </location>
</feature>
<evidence type="ECO:0000256" key="5">
    <source>
        <dbReference type="SAM" id="MobiDB-lite"/>
    </source>
</evidence>
<keyword evidence="3 6" id="KW-1133">Transmembrane helix</keyword>
<name>A0AAJ0CDL1_9HYPO</name>
<keyword evidence="4 6" id="KW-0472">Membrane</keyword>
<dbReference type="GO" id="GO:0071944">
    <property type="term" value="C:cell periphery"/>
    <property type="evidence" value="ECO:0007669"/>
    <property type="project" value="UniProtKB-ARBA"/>
</dbReference>
<gene>
    <name evidence="7" type="ORF">QQS21_011181</name>
</gene>
<dbReference type="GO" id="GO:0016020">
    <property type="term" value="C:membrane"/>
    <property type="evidence" value="ECO:0007669"/>
    <property type="project" value="UniProtKB-SubCell"/>
</dbReference>
<evidence type="ECO:0000256" key="2">
    <source>
        <dbReference type="ARBA" id="ARBA00022692"/>
    </source>
</evidence>
<keyword evidence="2 6" id="KW-0812">Transmembrane</keyword>
<keyword evidence="8" id="KW-1185">Reference proteome</keyword>
<protein>
    <submittedName>
        <fullName evidence="7">Uncharacterized protein</fullName>
    </submittedName>
</protein>
<dbReference type="InterPro" id="IPR051694">
    <property type="entry name" value="Immunoregulatory_rcpt-like"/>
</dbReference>
<proteinExistence type="predicted"/>
<evidence type="ECO:0000256" key="6">
    <source>
        <dbReference type="SAM" id="Phobius"/>
    </source>
</evidence>
<evidence type="ECO:0000313" key="7">
    <source>
        <dbReference type="EMBL" id="KAK2591143.1"/>
    </source>
</evidence>
<dbReference type="Proteomes" id="UP001251528">
    <property type="component" value="Unassembled WGS sequence"/>
</dbReference>
<feature type="compositionally biased region" description="Low complexity" evidence="5">
    <location>
        <begin position="176"/>
        <end position="194"/>
    </location>
</feature>
<evidence type="ECO:0000313" key="8">
    <source>
        <dbReference type="Proteomes" id="UP001251528"/>
    </source>
</evidence>
<feature type="compositionally biased region" description="Polar residues" evidence="5">
    <location>
        <begin position="115"/>
        <end position="129"/>
    </location>
</feature>
<feature type="region of interest" description="Disordered" evidence="5">
    <location>
        <begin position="51"/>
        <end position="78"/>
    </location>
</feature>
<evidence type="ECO:0000256" key="1">
    <source>
        <dbReference type="ARBA" id="ARBA00004167"/>
    </source>
</evidence>
<evidence type="ECO:0000256" key="3">
    <source>
        <dbReference type="ARBA" id="ARBA00022989"/>
    </source>
</evidence>
<feature type="transmembrane region" description="Helical" evidence="6">
    <location>
        <begin position="82"/>
        <end position="105"/>
    </location>
</feature>
<accession>A0AAJ0CDL1</accession>
<dbReference type="CDD" id="cd12087">
    <property type="entry name" value="TM_EGFR-like"/>
    <property type="match status" value="1"/>
</dbReference>
<dbReference type="PANTHER" id="PTHR15549:SF26">
    <property type="entry name" value="AXIAL BUDDING PATTERN PROTEIN 2-RELATED"/>
    <property type="match status" value="1"/>
</dbReference>
<feature type="compositionally biased region" description="Low complexity" evidence="5">
    <location>
        <begin position="204"/>
        <end position="217"/>
    </location>
</feature>
<feature type="compositionally biased region" description="Polar residues" evidence="5">
    <location>
        <begin position="226"/>
        <end position="244"/>
    </location>
</feature>
<comment type="subcellular location">
    <subcellularLocation>
        <location evidence="1">Membrane</location>
        <topology evidence="1">Single-pass membrane protein</topology>
    </subcellularLocation>
</comment>
<organism evidence="7 8">
    <name type="scientific">Conoideocrella luteorostrata</name>
    <dbReference type="NCBI Taxonomy" id="1105319"/>
    <lineage>
        <taxon>Eukaryota</taxon>
        <taxon>Fungi</taxon>
        <taxon>Dikarya</taxon>
        <taxon>Ascomycota</taxon>
        <taxon>Pezizomycotina</taxon>
        <taxon>Sordariomycetes</taxon>
        <taxon>Hypocreomycetidae</taxon>
        <taxon>Hypocreales</taxon>
        <taxon>Clavicipitaceae</taxon>
        <taxon>Conoideocrella</taxon>
    </lineage>
</organism>
<feature type="region of interest" description="Disordered" evidence="5">
    <location>
        <begin position="108"/>
        <end position="265"/>
    </location>
</feature>
<dbReference type="AlphaFoldDB" id="A0AAJ0CDL1"/>
<feature type="compositionally biased region" description="Basic and acidic residues" evidence="5">
    <location>
        <begin position="254"/>
        <end position="265"/>
    </location>
</feature>